<comment type="caution">
    <text evidence="4">The sequence shown here is derived from an EMBL/GenBank/DDBJ whole genome shotgun (WGS) entry which is preliminary data.</text>
</comment>
<feature type="transmembrane region" description="Helical" evidence="1">
    <location>
        <begin position="79"/>
        <end position="101"/>
    </location>
</feature>
<feature type="domain" description="2TM" evidence="3">
    <location>
        <begin position="366"/>
        <end position="444"/>
    </location>
</feature>
<keyword evidence="1" id="KW-0812">Transmembrane</keyword>
<keyword evidence="5" id="KW-1185">Reference proteome</keyword>
<feature type="transmembrane region" description="Helical" evidence="1">
    <location>
        <begin position="45"/>
        <end position="67"/>
    </location>
</feature>
<dbReference type="EMBL" id="JBHSCY010000002">
    <property type="protein sequence ID" value="MFC4269172.1"/>
    <property type="molecule type" value="Genomic_DNA"/>
</dbReference>
<gene>
    <name evidence="4" type="ORF">ACFOWD_09670</name>
</gene>
<dbReference type="RefSeq" id="WP_377410130.1">
    <property type="nucleotide sequence ID" value="NZ_CP194417.1"/>
</dbReference>
<keyword evidence="1" id="KW-0472">Membrane</keyword>
<feature type="transmembrane region" description="Helical" evidence="1">
    <location>
        <begin position="121"/>
        <end position="140"/>
    </location>
</feature>
<evidence type="ECO:0000259" key="3">
    <source>
        <dbReference type="Pfam" id="PF13239"/>
    </source>
</evidence>
<organism evidence="4 5">
    <name type="scientific">Polaribacter marinivivus</name>
    <dbReference type="NCBI Taxonomy" id="1524260"/>
    <lineage>
        <taxon>Bacteria</taxon>
        <taxon>Pseudomonadati</taxon>
        <taxon>Bacteroidota</taxon>
        <taxon>Flavobacteriia</taxon>
        <taxon>Flavobacteriales</taxon>
        <taxon>Flavobacteriaceae</taxon>
    </lineage>
</organism>
<keyword evidence="1" id="KW-1133">Transmembrane helix</keyword>
<evidence type="ECO:0000256" key="1">
    <source>
        <dbReference type="SAM" id="Phobius"/>
    </source>
</evidence>
<accession>A0ABV8R9U2</accession>
<reference evidence="5" key="1">
    <citation type="journal article" date="2019" name="Int. J. Syst. Evol. Microbiol.">
        <title>The Global Catalogue of Microorganisms (GCM) 10K type strain sequencing project: providing services to taxonomists for standard genome sequencing and annotation.</title>
        <authorList>
            <consortium name="The Broad Institute Genomics Platform"/>
            <consortium name="The Broad Institute Genome Sequencing Center for Infectious Disease"/>
            <person name="Wu L."/>
            <person name="Ma J."/>
        </authorList>
    </citation>
    <scope>NUCLEOTIDE SEQUENCE [LARGE SCALE GENOMIC DNA]</scope>
    <source>
        <strain evidence="5">CECT 8655</strain>
    </source>
</reference>
<dbReference type="Pfam" id="PF13239">
    <property type="entry name" value="2TM"/>
    <property type="match status" value="1"/>
</dbReference>
<evidence type="ECO:0000313" key="4">
    <source>
        <dbReference type="EMBL" id="MFC4269172.1"/>
    </source>
</evidence>
<protein>
    <submittedName>
        <fullName evidence="4">2TM domain-containing protein</fullName>
    </submittedName>
</protein>
<dbReference type="PANTHER" id="PTHR34220:SF7">
    <property type="entry name" value="SENSOR HISTIDINE KINASE YPDA"/>
    <property type="match status" value="1"/>
</dbReference>
<feature type="domain" description="Signal transduction histidine kinase internal region" evidence="2">
    <location>
        <begin position="167"/>
        <end position="245"/>
    </location>
</feature>
<proteinExistence type="predicted"/>
<sequence>MSSSKNISKKDIKEGVVVSFKITLIFTILFVIINQNFTIRSIGYTFLISAMYSFGLGFAQGVINDLLSKKWDWINHTNLRVWAGIIATVFYTVPIVLAINYFTYIVISDNDPATFFKGNFIWYHLFYIILSFGVSAFLHARSFMIEWKKSVKKESTKQEFVAKTETAKFESLKNQIDPHFLFNSLNVLTSLIGENPNQAEKFTTKLSKVYRYVLEQRNKDLVPIIEELNFARTYMQLLRMRFEDAVEFNIPETVSNSELKIVPLSLQLLLENAVKHNVVSTSKPLVINIYEADNYLIIENNINPKEAIGKSTKVGLQNIADRYGLITNRGVKIENNNKTFKVSLPLLYKITDIMYQDNLENSKYVKAVERVEKLKEFYQNLASYCIIIPFLIFINLRFSPQFYWFWFPAFGWGIGLFFHFLEVNNYNIFLGRNWEERKIKELMDKENRQKRLR</sequence>
<dbReference type="PANTHER" id="PTHR34220">
    <property type="entry name" value="SENSOR HISTIDINE KINASE YPDA"/>
    <property type="match status" value="1"/>
</dbReference>
<dbReference type="InterPro" id="IPR025698">
    <property type="entry name" value="2TM_dom"/>
</dbReference>
<name>A0ABV8R9U2_9FLAO</name>
<dbReference type="Pfam" id="PF06580">
    <property type="entry name" value="His_kinase"/>
    <property type="match status" value="1"/>
</dbReference>
<feature type="transmembrane region" description="Helical" evidence="1">
    <location>
        <begin position="402"/>
        <end position="421"/>
    </location>
</feature>
<feature type="transmembrane region" description="Helical" evidence="1">
    <location>
        <begin position="12"/>
        <end position="33"/>
    </location>
</feature>
<dbReference type="Proteomes" id="UP001595826">
    <property type="component" value="Unassembled WGS sequence"/>
</dbReference>
<evidence type="ECO:0000259" key="2">
    <source>
        <dbReference type="Pfam" id="PF06580"/>
    </source>
</evidence>
<dbReference type="InterPro" id="IPR010559">
    <property type="entry name" value="Sig_transdc_His_kin_internal"/>
</dbReference>
<evidence type="ECO:0000313" key="5">
    <source>
        <dbReference type="Proteomes" id="UP001595826"/>
    </source>
</evidence>
<dbReference type="InterPro" id="IPR050640">
    <property type="entry name" value="Bact_2-comp_sensor_kinase"/>
</dbReference>